<reference evidence="1 2" key="1">
    <citation type="submission" date="2020-08" db="EMBL/GenBank/DDBJ databases">
        <title>Genomic Encyclopedia of Type Strains, Phase IV (KMG-V): Genome sequencing to study the core and pangenomes of soil and plant-associated prokaryotes.</title>
        <authorList>
            <person name="Whitman W."/>
        </authorList>
    </citation>
    <scope>NUCLEOTIDE SEQUENCE [LARGE SCALE GENOMIC DNA]</scope>
    <source>
        <strain evidence="1 2">SEMIA 415</strain>
    </source>
</reference>
<dbReference type="SUPFAM" id="SSF48264">
    <property type="entry name" value="Cytochrome P450"/>
    <property type="match status" value="1"/>
</dbReference>
<dbReference type="AlphaFoldDB" id="A0AAE2MM26"/>
<dbReference type="PROSITE" id="PS00086">
    <property type="entry name" value="CYTOCHROME_P450"/>
    <property type="match status" value="1"/>
</dbReference>
<evidence type="ECO:0000313" key="1">
    <source>
        <dbReference type="EMBL" id="MBB4291983.1"/>
    </source>
</evidence>
<dbReference type="GO" id="GO:0005506">
    <property type="term" value="F:iron ion binding"/>
    <property type="evidence" value="ECO:0007669"/>
    <property type="project" value="InterPro"/>
</dbReference>
<accession>A0AAE2MM26</accession>
<gene>
    <name evidence="1" type="ORF">GGE16_004059</name>
</gene>
<dbReference type="GO" id="GO:0020037">
    <property type="term" value="F:heme binding"/>
    <property type="evidence" value="ECO:0007669"/>
    <property type="project" value="InterPro"/>
</dbReference>
<organism evidence="1 2">
    <name type="scientific">Rhizobium leguminosarum</name>
    <dbReference type="NCBI Taxonomy" id="384"/>
    <lineage>
        <taxon>Bacteria</taxon>
        <taxon>Pseudomonadati</taxon>
        <taxon>Pseudomonadota</taxon>
        <taxon>Alphaproteobacteria</taxon>
        <taxon>Hyphomicrobiales</taxon>
        <taxon>Rhizobiaceae</taxon>
        <taxon>Rhizobium/Agrobacterium group</taxon>
        <taxon>Rhizobium</taxon>
    </lineage>
</organism>
<dbReference type="GO" id="GO:0016705">
    <property type="term" value="F:oxidoreductase activity, acting on paired donors, with incorporation or reduction of molecular oxygen"/>
    <property type="evidence" value="ECO:0007669"/>
    <property type="project" value="InterPro"/>
</dbReference>
<dbReference type="Proteomes" id="UP000538507">
    <property type="component" value="Unassembled WGS sequence"/>
</dbReference>
<dbReference type="RefSeq" id="WP_183608760.1">
    <property type="nucleotide sequence ID" value="NZ_JACHAZ010000004.1"/>
</dbReference>
<dbReference type="InterPro" id="IPR036396">
    <property type="entry name" value="Cyt_P450_sf"/>
</dbReference>
<name>A0AAE2MM26_RHILE</name>
<dbReference type="GO" id="GO:0004497">
    <property type="term" value="F:monooxygenase activity"/>
    <property type="evidence" value="ECO:0007669"/>
    <property type="project" value="InterPro"/>
</dbReference>
<sequence length="343" mass="39336">MEKRIVSTFDEATRILGCPHAIANRKREDYDKIARIDPLVAAQVERFFQQWPMYNDGERHLAVRKRLLESISSYEYKQRDMVRASLAELFRRDRITADDLMMAVLRWHSMYFGVSLEADLELMQMSDPLIELVIFHDYTKVDEAAKALSYIDNFFGSERFASDGLVGALIRRGNDVGAIMNLLIDSYTPMIAAATSVLYRAAELEAGRDLSRPERERFLLDALGKMPPFRFINRLYPDEQEQPRWVGIDVLRCNGALLEKNNKREALGVTFGSGRHMCLGFAPAIDFLDDLLVEARSSKFERVFEVEGAIDLTGPVSTVRDFNARKRQRELSTAPSLAQPRWR</sequence>
<proteinExistence type="predicted"/>
<comment type="caution">
    <text evidence="1">The sequence shown here is derived from an EMBL/GenBank/DDBJ whole genome shotgun (WGS) entry which is preliminary data.</text>
</comment>
<dbReference type="EMBL" id="JACIGO010000005">
    <property type="protein sequence ID" value="MBB4291983.1"/>
    <property type="molecule type" value="Genomic_DNA"/>
</dbReference>
<evidence type="ECO:0000313" key="2">
    <source>
        <dbReference type="Proteomes" id="UP000538507"/>
    </source>
</evidence>
<dbReference type="InterPro" id="IPR017972">
    <property type="entry name" value="Cyt_P450_CS"/>
</dbReference>
<evidence type="ECO:0008006" key="3">
    <source>
        <dbReference type="Google" id="ProtNLM"/>
    </source>
</evidence>
<protein>
    <recommendedName>
        <fullName evidence="3">Cytochrome P450</fullName>
    </recommendedName>
</protein>